<accession>A0AAN9ASL9</accession>
<sequence length="456" mass="50862">MRVHCLACLKGVFSSYVPLLPPSNLQAFFCWGVKPNIYFGLILQHCACSKSHFSESPPARKPFERNATSPLSDHKVTVTMSTVNESCGSEVVNVQFDNLGSAYTLHTVIGKGHKGASTIHLACHSGSSTQVAIKRVNLENWDQEYAYIQNEIVLTRQLQHEHILPHYCSFIHQHELWTVMPSMGFGSCRDLMQAFHTAGLPEIAIIYILRDVFKALVYLHSRGIIHRGVKASHVLISGSGLVCLTGLHNAFSTVTGGEKLHVVYDYPQHAVDCLQWFSPEILAQNLAGYDTKSDIYSMGIMACELANGQAPFADMPVTQMLLEKINGTKPMLADSSTCGEFIIDDNSMDEVDEEGRKRTPEEKANHIFFERTFSPQLHHLASLCLEKNSAQRPSACQMLEHQCFKSLRKKSTEVLPEAFHPVTPLTSLANVPKDSSVDEDLARHMSEVSMEVDWNF</sequence>
<dbReference type="SUPFAM" id="SSF56112">
    <property type="entry name" value="Protein kinase-like (PK-like)"/>
    <property type="match status" value="1"/>
</dbReference>
<dbReference type="InterPro" id="IPR011009">
    <property type="entry name" value="Kinase-like_dom_sf"/>
</dbReference>
<protein>
    <recommendedName>
        <fullName evidence="2">Protein kinase domain-containing protein</fullName>
    </recommendedName>
</protein>
<dbReference type="Pfam" id="PF00069">
    <property type="entry name" value="Pkinase"/>
    <property type="match status" value="1"/>
</dbReference>
<evidence type="ECO:0000259" key="2">
    <source>
        <dbReference type="PROSITE" id="PS50011"/>
    </source>
</evidence>
<feature type="domain" description="Protein kinase" evidence="2">
    <location>
        <begin position="103"/>
        <end position="404"/>
    </location>
</feature>
<dbReference type="InterPro" id="IPR000719">
    <property type="entry name" value="Prot_kinase_dom"/>
</dbReference>
<dbReference type="GO" id="GO:0005524">
    <property type="term" value="F:ATP binding"/>
    <property type="evidence" value="ECO:0007669"/>
    <property type="project" value="InterPro"/>
</dbReference>
<dbReference type="PANTHER" id="PTHR48014">
    <property type="entry name" value="SERINE/THREONINE-PROTEIN KINASE FRAY2"/>
    <property type="match status" value="1"/>
</dbReference>
<proteinExistence type="inferred from homology"/>
<dbReference type="Gene3D" id="1.10.510.10">
    <property type="entry name" value="Transferase(Phosphotransferase) domain 1"/>
    <property type="match status" value="1"/>
</dbReference>
<dbReference type="InterPro" id="IPR047173">
    <property type="entry name" value="STRAD_A/B-like"/>
</dbReference>
<dbReference type="AlphaFoldDB" id="A0AAN9ASL9"/>
<dbReference type="GO" id="GO:0043539">
    <property type="term" value="F:protein serine/threonine kinase activator activity"/>
    <property type="evidence" value="ECO:0007669"/>
    <property type="project" value="InterPro"/>
</dbReference>
<dbReference type="GO" id="GO:0004672">
    <property type="term" value="F:protein kinase activity"/>
    <property type="evidence" value="ECO:0007669"/>
    <property type="project" value="InterPro"/>
</dbReference>
<organism evidence="3 4">
    <name type="scientific">Littorina saxatilis</name>
    <dbReference type="NCBI Taxonomy" id="31220"/>
    <lineage>
        <taxon>Eukaryota</taxon>
        <taxon>Metazoa</taxon>
        <taxon>Spiralia</taxon>
        <taxon>Lophotrochozoa</taxon>
        <taxon>Mollusca</taxon>
        <taxon>Gastropoda</taxon>
        <taxon>Caenogastropoda</taxon>
        <taxon>Littorinimorpha</taxon>
        <taxon>Littorinoidea</taxon>
        <taxon>Littorinidae</taxon>
        <taxon>Littorina</taxon>
    </lineage>
</organism>
<evidence type="ECO:0000313" key="3">
    <source>
        <dbReference type="EMBL" id="KAK7092426.1"/>
    </source>
</evidence>
<evidence type="ECO:0000313" key="4">
    <source>
        <dbReference type="Proteomes" id="UP001374579"/>
    </source>
</evidence>
<name>A0AAN9ASL9_9CAEN</name>
<comment type="similarity">
    <text evidence="1">Belongs to the protein kinase superfamily. STE Ser/Thr protein kinase family. STE20 subfamily.</text>
</comment>
<dbReference type="GO" id="GO:1902554">
    <property type="term" value="C:serine/threonine protein kinase complex"/>
    <property type="evidence" value="ECO:0007669"/>
    <property type="project" value="TreeGrafter"/>
</dbReference>
<dbReference type="GO" id="GO:0006611">
    <property type="term" value="P:protein export from nucleus"/>
    <property type="evidence" value="ECO:0007669"/>
    <property type="project" value="TreeGrafter"/>
</dbReference>
<evidence type="ECO:0000256" key="1">
    <source>
        <dbReference type="ARBA" id="ARBA00008874"/>
    </source>
</evidence>
<dbReference type="Proteomes" id="UP001374579">
    <property type="component" value="Unassembled WGS sequence"/>
</dbReference>
<keyword evidence="4" id="KW-1185">Reference proteome</keyword>
<dbReference type="Gene3D" id="3.30.200.20">
    <property type="entry name" value="Phosphorylase Kinase, domain 1"/>
    <property type="match status" value="1"/>
</dbReference>
<gene>
    <name evidence="3" type="ORF">V1264_008169</name>
</gene>
<dbReference type="EMBL" id="JBAMIC010000021">
    <property type="protein sequence ID" value="KAK7092426.1"/>
    <property type="molecule type" value="Genomic_DNA"/>
</dbReference>
<dbReference type="PROSITE" id="PS50011">
    <property type="entry name" value="PROTEIN_KINASE_DOM"/>
    <property type="match status" value="1"/>
</dbReference>
<reference evidence="3 4" key="1">
    <citation type="submission" date="2024-02" db="EMBL/GenBank/DDBJ databases">
        <title>Chromosome-scale genome assembly of the rough periwinkle Littorina saxatilis.</title>
        <authorList>
            <person name="De Jode A."/>
            <person name="Faria R."/>
            <person name="Formenti G."/>
            <person name="Sims Y."/>
            <person name="Smith T.P."/>
            <person name="Tracey A."/>
            <person name="Wood J.M.D."/>
            <person name="Zagrodzka Z.B."/>
            <person name="Johannesson K."/>
            <person name="Butlin R.K."/>
            <person name="Leder E.H."/>
        </authorList>
    </citation>
    <scope>NUCLEOTIDE SEQUENCE [LARGE SCALE GENOMIC DNA]</scope>
    <source>
        <strain evidence="3">Snail1</strain>
        <tissue evidence="3">Muscle</tissue>
    </source>
</reference>
<dbReference type="PANTHER" id="PTHR48014:SF21">
    <property type="entry name" value="SERINE_THREONINE-PROTEIN KINASE FRAY2"/>
    <property type="match status" value="1"/>
</dbReference>
<comment type="caution">
    <text evidence="3">The sequence shown here is derived from an EMBL/GenBank/DDBJ whole genome shotgun (WGS) entry which is preliminary data.</text>
</comment>